<organism evidence="1 2">
    <name type="scientific">Natronoglycomyces albus</name>
    <dbReference type="NCBI Taxonomy" id="2811108"/>
    <lineage>
        <taxon>Bacteria</taxon>
        <taxon>Bacillati</taxon>
        <taxon>Actinomycetota</taxon>
        <taxon>Actinomycetes</taxon>
        <taxon>Glycomycetales</taxon>
        <taxon>Glycomycetaceae</taxon>
        <taxon>Natronoglycomyces</taxon>
    </lineage>
</organism>
<dbReference type="AlphaFoldDB" id="A0A895XSQ0"/>
<keyword evidence="2" id="KW-1185">Reference proteome</keyword>
<gene>
    <name evidence="1" type="ORF">JQS30_06410</name>
</gene>
<evidence type="ECO:0000313" key="2">
    <source>
        <dbReference type="Proteomes" id="UP000662939"/>
    </source>
</evidence>
<dbReference type="Proteomes" id="UP000662939">
    <property type="component" value="Chromosome"/>
</dbReference>
<dbReference type="KEGG" id="nav:JQS30_06410"/>
<sequence>MAAPEYHFESSSTVTAEEAIHYFAGVFGAEIGKQGDHPMCYRKDFYAVAVIEPAEELPDSAELLGTDQVLSISFYPRKELSHEQDCAAIAEIFAAATGFVAKEKARGLIHRDFEYLLMHNLNGNVVFDSQILEPGYYNDFGDMDQLATSYTVEKLDQVYFSDED</sequence>
<name>A0A895XSQ0_9ACTN</name>
<proteinExistence type="predicted"/>
<evidence type="ECO:0000313" key="1">
    <source>
        <dbReference type="EMBL" id="QSB06533.1"/>
    </source>
</evidence>
<reference evidence="1" key="1">
    <citation type="submission" date="2021-02" db="EMBL/GenBank/DDBJ databases">
        <title>Natronoglycomyces albus gen. nov., sp. nov, a haloalkaliphilic actinobacterium from a soda solonchak soil.</title>
        <authorList>
            <person name="Sorokin D.Y."/>
            <person name="Khijniak T.V."/>
            <person name="Zakharycheva A.P."/>
            <person name="Boueva O.V."/>
            <person name="Ariskina E.V."/>
            <person name="Hahnke R.L."/>
            <person name="Bunk B."/>
            <person name="Sproer C."/>
            <person name="Schumann P."/>
            <person name="Evtushenko L.I."/>
            <person name="Kublanov I.V."/>
        </authorList>
    </citation>
    <scope>NUCLEOTIDE SEQUENCE</scope>
    <source>
        <strain evidence="1">DSM 106290</strain>
    </source>
</reference>
<accession>A0A895XSQ0</accession>
<dbReference type="EMBL" id="CP070496">
    <property type="protein sequence ID" value="QSB06533.1"/>
    <property type="molecule type" value="Genomic_DNA"/>
</dbReference>
<protein>
    <submittedName>
        <fullName evidence="1">Uncharacterized protein</fullName>
    </submittedName>
</protein>
<dbReference type="RefSeq" id="WP_213172544.1">
    <property type="nucleotide sequence ID" value="NZ_CP070496.1"/>
</dbReference>